<organism evidence="5 6">
    <name type="scientific">Senna tora</name>
    <dbReference type="NCBI Taxonomy" id="362788"/>
    <lineage>
        <taxon>Eukaryota</taxon>
        <taxon>Viridiplantae</taxon>
        <taxon>Streptophyta</taxon>
        <taxon>Embryophyta</taxon>
        <taxon>Tracheophyta</taxon>
        <taxon>Spermatophyta</taxon>
        <taxon>Magnoliopsida</taxon>
        <taxon>eudicotyledons</taxon>
        <taxon>Gunneridae</taxon>
        <taxon>Pentapetalae</taxon>
        <taxon>rosids</taxon>
        <taxon>fabids</taxon>
        <taxon>Fabales</taxon>
        <taxon>Fabaceae</taxon>
        <taxon>Caesalpinioideae</taxon>
        <taxon>Cassia clade</taxon>
        <taxon>Senna</taxon>
    </lineage>
</organism>
<dbReference type="OrthoDB" id="1925648at2759"/>
<accession>A0A834X997</accession>
<evidence type="ECO:0000313" key="5">
    <source>
        <dbReference type="EMBL" id="KAF7840153.1"/>
    </source>
</evidence>
<name>A0A834X997_9FABA</name>
<evidence type="ECO:0000259" key="4">
    <source>
        <dbReference type="Pfam" id="PF04783"/>
    </source>
</evidence>
<dbReference type="Proteomes" id="UP000634136">
    <property type="component" value="Unassembled WGS sequence"/>
</dbReference>
<evidence type="ECO:0000256" key="1">
    <source>
        <dbReference type="SAM" id="Coils"/>
    </source>
</evidence>
<feature type="region of interest" description="Disordered" evidence="2">
    <location>
        <begin position="247"/>
        <end position="269"/>
    </location>
</feature>
<dbReference type="Pfam" id="PF04782">
    <property type="entry name" value="DUF632"/>
    <property type="match status" value="1"/>
</dbReference>
<evidence type="ECO:0000259" key="3">
    <source>
        <dbReference type="Pfam" id="PF04782"/>
    </source>
</evidence>
<protein>
    <submittedName>
        <fullName evidence="5">Nitrate regulatory gene2 protein</fullName>
    </submittedName>
</protein>
<dbReference type="EMBL" id="JAAIUW010000003">
    <property type="protein sequence ID" value="KAF7840153.1"/>
    <property type="molecule type" value="Genomic_DNA"/>
</dbReference>
<feature type="coiled-coil region" evidence="1">
    <location>
        <begin position="648"/>
        <end position="679"/>
    </location>
</feature>
<dbReference type="Pfam" id="PF04783">
    <property type="entry name" value="DUF630"/>
    <property type="match status" value="1"/>
</dbReference>
<dbReference type="InterPro" id="IPR006868">
    <property type="entry name" value="DUF630"/>
</dbReference>
<comment type="caution">
    <text evidence="5">The sequence shown here is derived from an EMBL/GenBank/DDBJ whole genome shotgun (WGS) entry which is preliminary data.</text>
</comment>
<reference evidence="5" key="1">
    <citation type="submission" date="2020-09" db="EMBL/GenBank/DDBJ databases">
        <title>Genome-Enabled Discovery of Anthraquinone Biosynthesis in Senna tora.</title>
        <authorList>
            <person name="Kang S.-H."/>
            <person name="Pandey R.P."/>
            <person name="Lee C.-M."/>
            <person name="Sim J.-S."/>
            <person name="Jeong J.-T."/>
            <person name="Choi B.-S."/>
            <person name="Jung M."/>
            <person name="Ginzburg D."/>
            <person name="Zhao K."/>
            <person name="Won S.Y."/>
            <person name="Oh T.-J."/>
            <person name="Yu Y."/>
            <person name="Kim N.-H."/>
            <person name="Lee O.R."/>
            <person name="Lee T.-H."/>
            <person name="Bashyal P."/>
            <person name="Kim T.-S."/>
            <person name="Lee W.-H."/>
            <person name="Kawkins C."/>
            <person name="Kim C.-K."/>
            <person name="Kim J.S."/>
            <person name="Ahn B.O."/>
            <person name="Rhee S.Y."/>
            <person name="Sohng J.K."/>
        </authorList>
    </citation>
    <scope>NUCLEOTIDE SEQUENCE</scope>
    <source>
        <tissue evidence="5">Leaf</tissue>
    </source>
</reference>
<dbReference type="PANTHER" id="PTHR21450">
    <property type="entry name" value="PROTEIN ALTERED PHOSPHATE STARVATION RESPONSE 1"/>
    <property type="match status" value="1"/>
</dbReference>
<proteinExistence type="predicted"/>
<sequence length="802" mass="91969">MMKGNQYSDNGSKAASASSCLLNNLKAEKRRKLCLCYFSQPRHHCDMGEDVSKLDTSPLVSICKERKDLIKSAKFCRYDFVSSFVIYLQSLLDVAHVLNQYVEQELLILDSDSDSDSDLHSLTDHDLQCHVNGNEASSVEDCVSDGYTDQDRKKVQEQCIGKMYNFQDLVNREYDCAGLVSGAERTPVREQKQHGLHNIPPPPPPPPQVSMWDFLYVFSSNNDDVHYEDFLNYSSDDFDVKKVREREGIPELEDENEQSSTKETKFDGKKLKGGNDVQLSCTKNALSNEEKKVEEKIVNDVTEKKMKDKTNKVFVSENLVASCCRMGVKEAVEEIKDEFEILFQFGKEFSEIIEVGKLPHQQPMSTKLRGFASSILGLIVSSTLTRSCRPHMPLNQTASGADKKNHQEHVRPKFCDLSTTLEQLYVWEKKLHEEVMGEEKLRILYDKKCKRLKDLDDEGAEQDKVNDTFASVRSLESEINVCVASISVISREIHKLRDCKLLPQLNKLIEGLIRLWKFMGTCHHKQFQAIKEAKSHIHILESGVREHSNSNATLRLERTILNWGICFNKFVNTKKSFLKYLNEWLHRCILQEPEENRNGKNTPPFSPSRIGAPLIFTLCNDWYHSIDSISENGVSKEISKFASSLHHVYEKQKEEEEQKERLDNLLKDYEKRLQSFYKKNCMSWNHNISSCIDVEDEVSLVGGIDDEGLASSRKILVEERARHREIIREVNDAASSCLFVGLCPIFELSYANRTNDVDKKLLEDEGYAQFDVCYKTEEAIKKLNQVKLDLQFPGVRNPSMSI</sequence>
<keyword evidence="6" id="KW-1185">Reference proteome</keyword>
<feature type="compositionally biased region" description="Basic and acidic residues" evidence="2">
    <location>
        <begin position="260"/>
        <end position="269"/>
    </location>
</feature>
<feature type="domain" description="DUF632" evidence="3">
    <location>
        <begin position="329"/>
        <end position="647"/>
    </location>
</feature>
<evidence type="ECO:0000313" key="6">
    <source>
        <dbReference type="Proteomes" id="UP000634136"/>
    </source>
</evidence>
<dbReference type="AlphaFoldDB" id="A0A834X997"/>
<gene>
    <name evidence="5" type="ORF">G2W53_008635</name>
</gene>
<dbReference type="PANTHER" id="PTHR21450:SF43">
    <property type="entry name" value="DUF630 FAMILY PROTEIN"/>
    <property type="match status" value="1"/>
</dbReference>
<evidence type="ECO:0000256" key="2">
    <source>
        <dbReference type="SAM" id="MobiDB-lite"/>
    </source>
</evidence>
<dbReference type="InterPro" id="IPR006867">
    <property type="entry name" value="DUF632"/>
</dbReference>
<feature type="domain" description="DUF630" evidence="4">
    <location>
        <begin position="47"/>
        <end position="105"/>
    </location>
</feature>
<keyword evidence="1" id="KW-0175">Coiled coil</keyword>